<evidence type="ECO:0000256" key="3">
    <source>
        <dbReference type="ARBA" id="ARBA00022989"/>
    </source>
</evidence>
<dbReference type="Proteomes" id="UP000295807">
    <property type="component" value="Unassembled WGS sequence"/>
</dbReference>
<evidence type="ECO:0000256" key="2">
    <source>
        <dbReference type="ARBA" id="ARBA00022692"/>
    </source>
</evidence>
<sequence>MNRFLKGYRWRILALLFFITTVNYIDRQVISFTVIDEEFQRAIMNIPEGDAITEEHHAEFNEVKGWIDASFKIAYALGFILVGWFVDRIGTRKGFASAMTIWGFAAIGTGFVGSIGGLLSLRFLLGFGEAGNFPASIKTVAEWFPKRERSFATGIFNAGTNVGVILTALFVPWIILSWGWEYSFIITGLVGFVLLYFWLKMYKRPEEHENISKEELELINSDADEKDNADVTKVPWARLFKYRQTWAFAAGKFMTDCVWWMFLFWLPSFFQDSQSLDQNLDLKSIGLPFILIYLVSDVGSIFYGWLATRFIEKGWTVNKARKVTMLICGITVIPIFFASMTDSLVVAIALIAIATSAHQGFSCNLFSLVSDMFPKKAVASVVGIGGVWGAIGGTILTAATGYIVNAAGYLPIFIYASCAYLIALLLIHLLAPKLERAKL</sequence>
<dbReference type="PANTHER" id="PTHR11662:SF285">
    <property type="entry name" value="HEXURONATE TRANSPORTER"/>
    <property type="match status" value="1"/>
</dbReference>
<feature type="transmembrane region" description="Helical" evidence="5">
    <location>
        <begin position="182"/>
        <end position="199"/>
    </location>
</feature>
<dbReference type="OrthoDB" id="9781156at2"/>
<keyword evidence="4 5" id="KW-0472">Membrane</keyword>
<dbReference type="InterPro" id="IPR011701">
    <property type="entry name" value="MFS"/>
</dbReference>
<dbReference type="PROSITE" id="PS50850">
    <property type="entry name" value="MFS"/>
    <property type="match status" value="1"/>
</dbReference>
<evidence type="ECO:0000256" key="1">
    <source>
        <dbReference type="ARBA" id="ARBA00004141"/>
    </source>
</evidence>
<evidence type="ECO:0000256" key="5">
    <source>
        <dbReference type="SAM" id="Phobius"/>
    </source>
</evidence>
<accession>A0A4R3KPW0</accession>
<dbReference type="AlphaFoldDB" id="A0A4R3KPW0"/>
<feature type="transmembrane region" description="Helical" evidence="5">
    <location>
        <begin position="409"/>
        <end position="431"/>
    </location>
</feature>
<organism evidence="7 8">
    <name type="scientific">Anseongella ginsenosidimutans</name>
    <dbReference type="NCBI Taxonomy" id="496056"/>
    <lineage>
        <taxon>Bacteria</taxon>
        <taxon>Pseudomonadati</taxon>
        <taxon>Bacteroidota</taxon>
        <taxon>Sphingobacteriia</taxon>
        <taxon>Sphingobacteriales</taxon>
        <taxon>Sphingobacteriaceae</taxon>
        <taxon>Anseongella</taxon>
    </lineage>
</organism>
<gene>
    <name evidence="7" type="ORF">EDD80_106109</name>
</gene>
<feature type="transmembrane region" description="Helical" evidence="5">
    <location>
        <begin position="285"/>
        <end position="308"/>
    </location>
</feature>
<feature type="transmembrane region" description="Helical" evidence="5">
    <location>
        <begin position="69"/>
        <end position="86"/>
    </location>
</feature>
<dbReference type="GO" id="GO:0015134">
    <property type="term" value="F:hexuronate transmembrane transporter activity"/>
    <property type="evidence" value="ECO:0007669"/>
    <property type="project" value="TreeGrafter"/>
</dbReference>
<dbReference type="PANTHER" id="PTHR11662">
    <property type="entry name" value="SOLUTE CARRIER FAMILY 17"/>
    <property type="match status" value="1"/>
</dbReference>
<dbReference type="InterPro" id="IPR000849">
    <property type="entry name" value="Sugar_P_transporter"/>
</dbReference>
<dbReference type="PIRSF" id="PIRSF002808">
    <property type="entry name" value="Hexose_phosphate_transp"/>
    <property type="match status" value="1"/>
</dbReference>
<keyword evidence="8" id="KW-1185">Reference proteome</keyword>
<dbReference type="Pfam" id="PF07690">
    <property type="entry name" value="MFS_1"/>
    <property type="match status" value="1"/>
</dbReference>
<feature type="transmembrane region" description="Helical" evidence="5">
    <location>
        <begin position="344"/>
        <end position="366"/>
    </location>
</feature>
<feature type="transmembrane region" description="Helical" evidence="5">
    <location>
        <begin position="320"/>
        <end position="338"/>
    </location>
</feature>
<feature type="transmembrane region" description="Helical" evidence="5">
    <location>
        <begin position="98"/>
        <end position="117"/>
    </location>
</feature>
<dbReference type="SUPFAM" id="SSF103473">
    <property type="entry name" value="MFS general substrate transporter"/>
    <property type="match status" value="1"/>
</dbReference>
<dbReference type="EMBL" id="SMAD01000006">
    <property type="protein sequence ID" value="TCS86798.1"/>
    <property type="molecule type" value="Genomic_DNA"/>
</dbReference>
<evidence type="ECO:0000259" key="6">
    <source>
        <dbReference type="PROSITE" id="PS50850"/>
    </source>
</evidence>
<reference evidence="7 8" key="1">
    <citation type="submission" date="2019-03" db="EMBL/GenBank/DDBJ databases">
        <title>Genomic Encyclopedia of Type Strains, Phase IV (KMG-IV): sequencing the most valuable type-strain genomes for metagenomic binning, comparative biology and taxonomic classification.</title>
        <authorList>
            <person name="Goeker M."/>
        </authorList>
    </citation>
    <scope>NUCLEOTIDE SEQUENCE [LARGE SCALE GENOMIC DNA]</scope>
    <source>
        <strain evidence="7 8">DSM 21100</strain>
    </source>
</reference>
<feature type="transmembrane region" description="Helical" evidence="5">
    <location>
        <begin position="246"/>
        <end position="265"/>
    </location>
</feature>
<keyword evidence="2 5" id="KW-0812">Transmembrane</keyword>
<protein>
    <submittedName>
        <fullName evidence="7">ACS family hexuronate transporter-like MFS transporter</fullName>
    </submittedName>
</protein>
<dbReference type="InterPro" id="IPR050382">
    <property type="entry name" value="MFS_Na/Anion_cotransporter"/>
</dbReference>
<evidence type="ECO:0000313" key="8">
    <source>
        <dbReference type="Proteomes" id="UP000295807"/>
    </source>
</evidence>
<feature type="domain" description="Major facilitator superfamily (MFS) profile" evidence="6">
    <location>
        <begin position="12"/>
        <end position="435"/>
    </location>
</feature>
<evidence type="ECO:0000313" key="7">
    <source>
        <dbReference type="EMBL" id="TCS86798.1"/>
    </source>
</evidence>
<dbReference type="Gene3D" id="1.20.1250.20">
    <property type="entry name" value="MFS general substrate transporter like domains"/>
    <property type="match status" value="2"/>
</dbReference>
<proteinExistence type="predicted"/>
<dbReference type="CDD" id="cd17319">
    <property type="entry name" value="MFS_ExuT_GudP_like"/>
    <property type="match status" value="1"/>
</dbReference>
<feature type="transmembrane region" description="Helical" evidence="5">
    <location>
        <begin position="156"/>
        <end position="176"/>
    </location>
</feature>
<dbReference type="InterPro" id="IPR036259">
    <property type="entry name" value="MFS_trans_sf"/>
</dbReference>
<dbReference type="GO" id="GO:0016020">
    <property type="term" value="C:membrane"/>
    <property type="evidence" value="ECO:0007669"/>
    <property type="project" value="UniProtKB-SubCell"/>
</dbReference>
<name>A0A4R3KPW0_9SPHI</name>
<comment type="subcellular location">
    <subcellularLocation>
        <location evidence="1">Membrane</location>
        <topology evidence="1">Multi-pass membrane protein</topology>
    </subcellularLocation>
</comment>
<feature type="transmembrane region" description="Helical" evidence="5">
    <location>
        <begin position="378"/>
        <end position="403"/>
    </location>
</feature>
<evidence type="ECO:0000256" key="4">
    <source>
        <dbReference type="ARBA" id="ARBA00023136"/>
    </source>
</evidence>
<keyword evidence="3 5" id="KW-1133">Transmembrane helix</keyword>
<comment type="caution">
    <text evidence="7">The sequence shown here is derived from an EMBL/GenBank/DDBJ whole genome shotgun (WGS) entry which is preliminary data.</text>
</comment>
<dbReference type="RefSeq" id="WP_132129362.1">
    <property type="nucleotide sequence ID" value="NZ_CP042432.1"/>
</dbReference>
<dbReference type="InterPro" id="IPR020846">
    <property type="entry name" value="MFS_dom"/>
</dbReference>